<feature type="compositionally biased region" description="Pro residues" evidence="7">
    <location>
        <begin position="1071"/>
        <end position="1084"/>
    </location>
</feature>
<dbReference type="Gene3D" id="2.60.120.650">
    <property type="entry name" value="Cupin"/>
    <property type="match status" value="2"/>
</dbReference>
<evidence type="ECO:0000313" key="11">
    <source>
        <dbReference type="EMBL" id="CAI6098646.1"/>
    </source>
</evidence>
<evidence type="ECO:0000259" key="9">
    <source>
        <dbReference type="PROSITE" id="PS51184"/>
    </source>
</evidence>
<evidence type="ECO:0000313" key="12">
    <source>
        <dbReference type="Proteomes" id="UP001160390"/>
    </source>
</evidence>
<dbReference type="CDD" id="cd15571">
    <property type="entry name" value="ePHD"/>
    <property type="match status" value="1"/>
</dbReference>
<reference evidence="11" key="1">
    <citation type="submission" date="2023-01" db="EMBL/GenBank/DDBJ databases">
        <authorList>
            <person name="Piombo E."/>
        </authorList>
    </citation>
    <scope>NUCLEOTIDE SEQUENCE</scope>
</reference>
<evidence type="ECO:0000256" key="7">
    <source>
        <dbReference type="SAM" id="MobiDB-lite"/>
    </source>
</evidence>
<keyword evidence="3" id="KW-0479">Metal-binding</keyword>
<feature type="compositionally biased region" description="Polar residues" evidence="7">
    <location>
        <begin position="55"/>
        <end position="72"/>
    </location>
</feature>
<dbReference type="SMART" id="SM00249">
    <property type="entry name" value="PHD"/>
    <property type="match status" value="1"/>
</dbReference>
<dbReference type="Pfam" id="PF13832">
    <property type="entry name" value="zf-HC5HC2H_2"/>
    <property type="match status" value="1"/>
</dbReference>
<dbReference type="PANTHER" id="PTHR10694:SF7">
    <property type="entry name" value="[HISTONE H3]-TRIMETHYL-L-LYSINE(9) DEMETHYLASE"/>
    <property type="match status" value="1"/>
</dbReference>
<dbReference type="GO" id="GO:0140684">
    <property type="term" value="F:histone H3K9me2/H3K9me3 demethylase activity"/>
    <property type="evidence" value="ECO:0007669"/>
    <property type="project" value="UniProtKB-EC"/>
</dbReference>
<dbReference type="PROSITE" id="PS51184">
    <property type="entry name" value="JMJC"/>
    <property type="match status" value="1"/>
</dbReference>
<evidence type="ECO:0000259" key="8">
    <source>
        <dbReference type="PROSITE" id="PS51183"/>
    </source>
</evidence>
<dbReference type="PROSITE" id="PS51805">
    <property type="entry name" value="EPHD"/>
    <property type="match status" value="1"/>
</dbReference>
<dbReference type="SMART" id="SM00558">
    <property type="entry name" value="JmjC"/>
    <property type="match status" value="1"/>
</dbReference>
<dbReference type="Proteomes" id="UP001160390">
    <property type="component" value="Unassembled WGS sequence"/>
</dbReference>
<name>A0AA35QAW2_9HYPO</name>
<dbReference type="Gene3D" id="3.30.40.10">
    <property type="entry name" value="Zinc/RING finger domain, C3HC4 (zinc finger)"/>
    <property type="match status" value="1"/>
</dbReference>
<accession>A0AA35QAW2</accession>
<evidence type="ECO:0000256" key="2">
    <source>
        <dbReference type="ARBA" id="ARBA00012900"/>
    </source>
</evidence>
<dbReference type="SUPFAM" id="SSF51197">
    <property type="entry name" value="Clavaminate synthase-like"/>
    <property type="match status" value="1"/>
</dbReference>
<evidence type="ECO:0000259" key="10">
    <source>
        <dbReference type="PROSITE" id="PS51805"/>
    </source>
</evidence>
<feature type="region of interest" description="Disordered" evidence="7">
    <location>
        <begin position="1266"/>
        <end position="1291"/>
    </location>
</feature>
<feature type="compositionally biased region" description="Basic and acidic residues" evidence="7">
    <location>
        <begin position="628"/>
        <end position="637"/>
    </location>
</feature>
<feature type="compositionally biased region" description="Low complexity" evidence="7">
    <location>
        <begin position="1085"/>
        <end position="1098"/>
    </location>
</feature>
<evidence type="ECO:0000256" key="5">
    <source>
        <dbReference type="ARBA" id="ARBA00022833"/>
    </source>
</evidence>
<dbReference type="InterPro" id="IPR055500">
    <property type="entry name" value="DUF7072"/>
</dbReference>
<dbReference type="InterPro" id="IPR003347">
    <property type="entry name" value="JmjC_dom"/>
</dbReference>
<gene>
    <name evidence="11" type="ORF">CCHLO57077_00002656</name>
</gene>
<keyword evidence="5" id="KW-0862">Zinc</keyword>
<feature type="compositionally biased region" description="Acidic residues" evidence="7">
    <location>
        <begin position="591"/>
        <end position="606"/>
    </location>
</feature>
<dbReference type="EMBL" id="CABFNP030001299">
    <property type="protein sequence ID" value="CAI6098646.1"/>
    <property type="molecule type" value="Genomic_DNA"/>
</dbReference>
<dbReference type="GO" id="GO:0008270">
    <property type="term" value="F:zinc ion binding"/>
    <property type="evidence" value="ECO:0007669"/>
    <property type="project" value="UniProtKB-KW"/>
</dbReference>
<dbReference type="GO" id="GO:0051864">
    <property type="term" value="F:histone H3K36 demethylase activity"/>
    <property type="evidence" value="ECO:0007669"/>
    <property type="project" value="TreeGrafter"/>
</dbReference>
<dbReference type="InterPro" id="IPR034732">
    <property type="entry name" value="EPHD"/>
</dbReference>
<protein>
    <recommendedName>
        <fullName evidence="2">[histone H3]-trimethyl-L-lysine(9) demethylase</fullName>
        <ecNumber evidence="2">1.14.11.66</ecNumber>
    </recommendedName>
</protein>
<feature type="region of interest" description="Disordered" evidence="7">
    <location>
        <begin position="230"/>
        <end position="301"/>
    </location>
</feature>
<feature type="region of interest" description="Disordered" evidence="7">
    <location>
        <begin position="1117"/>
        <end position="1139"/>
    </location>
</feature>
<feature type="region of interest" description="Disordered" evidence="7">
    <location>
        <begin position="591"/>
        <end position="638"/>
    </location>
</feature>
<keyword evidence="4" id="KW-0863">Zinc-finger</keyword>
<feature type="compositionally biased region" description="Polar residues" evidence="7">
    <location>
        <begin position="1316"/>
        <end position="1333"/>
    </location>
</feature>
<feature type="domain" description="JmjC" evidence="9">
    <location>
        <begin position="405"/>
        <end position="568"/>
    </location>
</feature>
<dbReference type="Pfam" id="PF02373">
    <property type="entry name" value="JmjC"/>
    <property type="match status" value="1"/>
</dbReference>
<proteinExistence type="inferred from homology"/>
<feature type="compositionally biased region" description="Low complexity" evidence="7">
    <location>
        <begin position="1266"/>
        <end position="1282"/>
    </location>
</feature>
<feature type="domain" description="PHD-type" evidence="10">
    <location>
        <begin position="651"/>
        <end position="774"/>
    </location>
</feature>
<dbReference type="InterPro" id="IPR013083">
    <property type="entry name" value="Znf_RING/FYVE/PHD"/>
</dbReference>
<evidence type="ECO:0000256" key="6">
    <source>
        <dbReference type="ARBA" id="ARBA00049349"/>
    </source>
</evidence>
<feature type="compositionally biased region" description="Acidic residues" evidence="7">
    <location>
        <begin position="78"/>
        <end position="88"/>
    </location>
</feature>
<comment type="catalytic activity">
    <reaction evidence="6">
        <text>N(6),N(6),N(6)-trimethyl-L-lysyl(9)-[histone H3] + 2 2-oxoglutarate + 2 O2 = N(6)-methyl-L-lysyl(9)-[histone H3] + 2 formaldehyde + 2 succinate + 2 CO2</text>
        <dbReference type="Rhea" id="RHEA:60200"/>
        <dbReference type="Rhea" id="RHEA-COMP:15538"/>
        <dbReference type="Rhea" id="RHEA-COMP:15542"/>
        <dbReference type="ChEBI" id="CHEBI:15379"/>
        <dbReference type="ChEBI" id="CHEBI:16526"/>
        <dbReference type="ChEBI" id="CHEBI:16810"/>
        <dbReference type="ChEBI" id="CHEBI:16842"/>
        <dbReference type="ChEBI" id="CHEBI:30031"/>
        <dbReference type="ChEBI" id="CHEBI:61929"/>
        <dbReference type="ChEBI" id="CHEBI:61961"/>
        <dbReference type="EC" id="1.14.11.66"/>
    </reaction>
</comment>
<sequence>RSQRFVFPEEPAKKRFAHILPETHTNTILQSAFFMGWSHAATLIAGHPDEKLNSTKDSSQTFLHSPPDSNNTSKSDVSDSELSELDDESASLDAYKPLLSVEEPPPSIPPDADNSPGQGDAVEEDIGEVLPDHWSGAVPVFKPTMHQFQDFKRFMTEVNSYGMKSGVIKIIPPKEWKDKQPPLDELVKTVRVREPIKQDIMGSNGTYRQVNILHGRSYNVPQWRQLCDQSEHQPPARRGERRANADKPRPPRRAAAPKTQVSSAPKKRGRRAGRAKGGPSEKDDEERPMTPVSPKAEPDEPTEGIVASIEEALTTNAETDEPCAPQKGASRQPKTKTQSVSARRKFSKREGSAAIDEAAFKDFDYQMDISEYTPERCEELERVYWKTLTYASPLYGADMMGSLFDDRTEIWNLNKLPNLLDVLGTKIPGVNTAYLYFGMWKATFAWHLEDVDLYSINYVHFGAPKQWYSISQADARRFEAAMKNIWPADAKSCSQFLRHKGFLISPQHLLSHYGIKVNKVVSYPGEFVVTYPYGYHSGYNLGYNCAEAVNFALEPWLEMGKVAKRCECAQAQDSVWINVYEIERKLRGEETEYEETDFEDEEEDEDIRLPTPPAGHAVKVVRRKRKRDQNGKEDKSPLKKRIKLRLKSRAEPPCCLCPNDVSAMELLQTDDGRRAHRVCALYLPETYIDLVDGKEVVSNVSGIHKDRTELKCLYCRSKRGACFQCSQKKCARAYHATCAAAAGVFVEEGDVPVFGEDEVEYKEQAFEFSCRFHRSKRDRKLDGSILEEDSRVRNAAQSLEKGAVCQFQYHKGDIFAGIVVENRAIDQTLLIDILPHGDQIEVEWKWLLLPDPSDYHLPKASAKAIPMPASHKAKAKLNAKRGGDEKPRKDNTFVDGFVWAEFNLHEVEKNPAQVKVDLAKPDQIWYYLARSSTDAKAQYTEDPANPRHNPKGNYLDTIPKPAKPPSTNAVRRQNYQQYVSPYSQQGGMHLANHMHANSMVVKPYIYKPRIPVNPTFHSPGSYVPPTTAAALSKKRVAATMFAPYVQPQQASQTGPGSSSWMYSKQLFAPRPSVPSTPQQPPQRPQQPQHPQHPQQAPVNHAPVQYAGPSAIAKQTVNTNGQDASNRPGHPRHPSKPSWQVHSSVYQKYPFFQVHHNRDSSKYRTPYSPWGGFTNGYEGDLRAYLKQNQNELLKRASLTSTSSLHRMPSAATKADLLRYMQPASYMPAAQGAQAPIAQKAYQAGSPESIIVATDYQMSSSAGQQIIPTTQQQGQSPQLTTTPPARKSKQLPAPRVYKIPAKESPVPLPPNFLAAMTSKGTNSPGSEVSASSTPTADKGERSITVAGITPHRTVTPVPIPKFSGMTPHQAAAKAHAPTQVGGKESELSIQVQPGPSIATTPVAMSDDTQIPQQATLTPTKGSIDETEHDSSGEVQDFPDVPGRESMEFMERMMANLRRVVEKPDAN</sequence>
<comment type="similarity">
    <text evidence="1">Belongs to the JHDM3 histone demethylase family.</text>
</comment>
<feature type="non-terminal residue" evidence="11">
    <location>
        <position position="1464"/>
    </location>
</feature>
<feature type="compositionally biased region" description="Basic residues" evidence="7">
    <location>
        <begin position="265"/>
        <end position="274"/>
    </location>
</feature>
<dbReference type="InterPro" id="IPR001965">
    <property type="entry name" value="Znf_PHD"/>
</dbReference>
<feature type="region of interest" description="Disordered" evidence="7">
    <location>
        <begin position="49"/>
        <end position="88"/>
    </location>
</feature>
<dbReference type="GO" id="GO:0000785">
    <property type="term" value="C:chromatin"/>
    <property type="evidence" value="ECO:0007669"/>
    <property type="project" value="TreeGrafter"/>
</dbReference>
<dbReference type="InterPro" id="IPR003349">
    <property type="entry name" value="JmjN"/>
</dbReference>
<feature type="region of interest" description="Disordered" evidence="7">
    <location>
        <begin position="1414"/>
        <end position="1439"/>
    </location>
</feature>
<feature type="compositionally biased region" description="Basic and acidic residues" evidence="7">
    <location>
        <begin position="1420"/>
        <end position="1429"/>
    </location>
</feature>
<feature type="region of interest" description="Disordered" evidence="7">
    <location>
        <begin position="100"/>
        <end position="122"/>
    </location>
</feature>
<feature type="domain" description="JmjN" evidence="8">
    <location>
        <begin position="138"/>
        <end position="179"/>
    </location>
</feature>
<feature type="region of interest" description="Disordered" evidence="7">
    <location>
        <begin position="937"/>
        <end position="969"/>
    </location>
</feature>
<feature type="non-terminal residue" evidence="11">
    <location>
        <position position="1"/>
    </location>
</feature>
<dbReference type="FunFam" id="2.60.120.650:FF:000024">
    <property type="entry name" value="Putative jumonji family transcription factor"/>
    <property type="match status" value="1"/>
</dbReference>
<evidence type="ECO:0000256" key="3">
    <source>
        <dbReference type="ARBA" id="ARBA00022723"/>
    </source>
</evidence>
<dbReference type="GO" id="GO:0005634">
    <property type="term" value="C:nucleus"/>
    <property type="evidence" value="ECO:0007669"/>
    <property type="project" value="TreeGrafter"/>
</dbReference>
<dbReference type="Pfam" id="PF02375">
    <property type="entry name" value="JmjN"/>
    <property type="match status" value="1"/>
</dbReference>
<dbReference type="Pfam" id="PF23258">
    <property type="entry name" value="DUF7072"/>
    <property type="match status" value="1"/>
</dbReference>
<evidence type="ECO:0000256" key="4">
    <source>
        <dbReference type="ARBA" id="ARBA00022771"/>
    </source>
</evidence>
<dbReference type="PROSITE" id="PS51183">
    <property type="entry name" value="JMJN"/>
    <property type="match status" value="1"/>
</dbReference>
<dbReference type="PANTHER" id="PTHR10694">
    <property type="entry name" value="LYSINE-SPECIFIC DEMETHYLASE"/>
    <property type="match status" value="1"/>
</dbReference>
<feature type="compositionally biased region" description="Basic and acidic residues" evidence="7">
    <location>
        <begin position="279"/>
        <end position="288"/>
    </location>
</feature>
<dbReference type="GO" id="GO:0010468">
    <property type="term" value="P:regulation of gene expression"/>
    <property type="evidence" value="ECO:0007669"/>
    <property type="project" value="TreeGrafter"/>
</dbReference>
<organism evidence="11 12">
    <name type="scientific">Clonostachys chloroleuca</name>
    <dbReference type="NCBI Taxonomy" id="1926264"/>
    <lineage>
        <taxon>Eukaryota</taxon>
        <taxon>Fungi</taxon>
        <taxon>Dikarya</taxon>
        <taxon>Ascomycota</taxon>
        <taxon>Pezizomycotina</taxon>
        <taxon>Sordariomycetes</taxon>
        <taxon>Hypocreomycetidae</taxon>
        <taxon>Hypocreales</taxon>
        <taxon>Bionectriaceae</taxon>
        <taxon>Clonostachys</taxon>
    </lineage>
</organism>
<feature type="compositionally biased region" description="Basic and acidic residues" evidence="7">
    <location>
        <begin position="237"/>
        <end position="249"/>
    </location>
</feature>
<keyword evidence="12" id="KW-1185">Reference proteome</keyword>
<feature type="region of interest" description="Disordered" evidence="7">
    <location>
        <begin position="1068"/>
        <end position="1101"/>
    </location>
</feature>
<comment type="caution">
    <text evidence="11">The sequence shown here is derived from an EMBL/GenBank/DDBJ whole genome shotgun (WGS) entry which is preliminary data.</text>
</comment>
<feature type="region of interest" description="Disordered" evidence="7">
    <location>
        <begin position="316"/>
        <end position="348"/>
    </location>
</feature>
<dbReference type="SMART" id="SM00545">
    <property type="entry name" value="JmjN"/>
    <property type="match status" value="1"/>
</dbReference>
<evidence type="ECO:0000256" key="1">
    <source>
        <dbReference type="ARBA" id="ARBA00009711"/>
    </source>
</evidence>
<feature type="region of interest" description="Disordered" evidence="7">
    <location>
        <begin position="1313"/>
        <end position="1339"/>
    </location>
</feature>
<dbReference type="EC" id="1.14.11.66" evidence="2"/>